<dbReference type="EMBL" id="AGEK01000039">
    <property type="protein sequence ID" value="EHO67019.1"/>
    <property type="molecule type" value="Genomic_DNA"/>
</dbReference>
<evidence type="ECO:0000313" key="2">
    <source>
        <dbReference type="Proteomes" id="UP000003167"/>
    </source>
</evidence>
<comment type="caution">
    <text evidence="1">The sequence shown here is derived from an EMBL/GenBank/DDBJ whole genome shotgun (WGS) entry which is preliminary data.</text>
</comment>
<accession>H1HQ19</accession>
<dbReference type="AlphaFoldDB" id="H1HQ19"/>
<dbReference type="HOGENOM" id="CLU_219782_0_0_10"/>
<organism evidence="1 2">
    <name type="scientific">Segatella maculosa OT 289</name>
    <dbReference type="NCBI Taxonomy" id="999422"/>
    <lineage>
        <taxon>Bacteria</taxon>
        <taxon>Pseudomonadati</taxon>
        <taxon>Bacteroidota</taxon>
        <taxon>Bacteroidia</taxon>
        <taxon>Bacteroidales</taxon>
        <taxon>Prevotellaceae</taxon>
        <taxon>Segatella</taxon>
    </lineage>
</organism>
<keyword evidence="2" id="KW-1185">Reference proteome</keyword>
<gene>
    <name evidence="1" type="ORF">HMPREF9944_02344</name>
</gene>
<protein>
    <submittedName>
        <fullName evidence="1">Uncharacterized protein</fullName>
    </submittedName>
</protein>
<sequence>MERITMTIKKIVMMIVRAYKHSMNDYGEALLNGRGYTCA</sequence>
<evidence type="ECO:0000313" key="1">
    <source>
        <dbReference type="EMBL" id="EHO67019.1"/>
    </source>
</evidence>
<dbReference type="Proteomes" id="UP000003167">
    <property type="component" value="Unassembled WGS sequence"/>
</dbReference>
<proteinExistence type="predicted"/>
<name>H1HQ19_9BACT</name>
<reference evidence="1 2" key="1">
    <citation type="submission" date="2011-12" db="EMBL/GenBank/DDBJ databases">
        <title>The Genome Sequence of Prevotella maculosa OT 289.</title>
        <authorList>
            <consortium name="The Broad Institute Genome Sequencing Platform"/>
            <person name="Earl A."/>
            <person name="Ward D."/>
            <person name="Feldgarden M."/>
            <person name="Gevers D."/>
            <person name="Izard J."/>
            <person name="Blanton J.M."/>
            <person name="Mathney J."/>
            <person name="Tanner A.C."/>
            <person name="Dewhirst F.E."/>
            <person name="Young S.K."/>
            <person name="Zeng Q."/>
            <person name="Gargeya S."/>
            <person name="Fitzgerald M."/>
            <person name="Haas B."/>
            <person name="Abouelleil A."/>
            <person name="Alvarado L."/>
            <person name="Arachchi H.M."/>
            <person name="Berlin A."/>
            <person name="Chapman S.B."/>
            <person name="Gearin G."/>
            <person name="Goldberg J."/>
            <person name="Griggs A."/>
            <person name="Gujja S."/>
            <person name="Hansen M."/>
            <person name="Heiman D."/>
            <person name="Howarth C."/>
            <person name="Larimer J."/>
            <person name="Lui A."/>
            <person name="MacDonald P.J.P."/>
            <person name="McCowen C."/>
            <person name="Montmayeur A."/>
            <person name="Murphy C."/>
            <person name="Neiman D."/>
            <person name="Pearson M."/>
            <person name="Priest M."/>
            <person name="Roberts A."/>
            <person name="Saif S."/>
            <person name="Shea T."/>
            <person name="Sisk P."/>
            <person name="Stolte C."/>
            <person name="Sykes S."/>
            <person name="Wortman J."/>
            <person name="Nusbaum C."/>
            <person name="Birren B."/>
        </authorList>
    </citation>
    <scope>NUCLEOTIDE SEQUENCE [LARGE SCALE GENOMIC DNA]</scope>
    <source>
        <strain evidence="1 2">OT 289</strain>
    </source>
</reference>